<evidence type="ECO:0000256" key="1">
    <source>
        <dbReference type="SAM" id="MobiDB-lite"/>
    </source>
</evidence>
<feature type="region of interest" description="Disordered" evidence="1">
    <location>
        <begin position="43"/>
        <end position="101"/>
    </location>
</feature>
<evidence type="ECO:0000313" key="3">
    <source>
        <dbReference type="Proteomes" id="UP001187192"/>
    </source>
</evidence>
<dbReference type="AlphaFoldDB" id="A0AA87ZW59"/>
<name>A0AA87ZW59_FICCA</name>
<keyword evidence="3" id="KW-1185">Reference proteome</keyword>
<comment type="caution">
    <text evidence="2">The sequence shown here is derived from an EMBL/GenBank/DDBJ whole genome shotgun (WGS) entry which is preliminary data.</text>
</comment>
<accession>A0AA87ZW59</accession>
<protein>
    <submittedName>
        <fullName evidence="2">Uncharacterized protein</fullName>
    </submittedName>
</protein>
<reference evidence="2" key="1">
    <citation type="submission" date="2023-07" db="EMBL/GenBank/DDBJ databases">
        <title>draft genome sequence of fig (Ficus carica).</title>
        <authorList>
            <person name="Takahashi T."/>
            <person name="Nishimura K."/>
        </authorList>
    </citation>
    <scope>NUCLEOTIDE SEQUENCE</scope>
</reference>
<dbReference type="Proteomes" id="UP001187192">
    <property type="component" value="Unassembled WGS sequence"/>
</dbReference>
<sequence length="101" mass="10734">MLSVSHFDEHCAPIARLHLADKMRGGVGVRGVWVLRPTSVTTKIARGGGGRRRHKGEEGGPRSVIPGEGSMVPKMEGGNFDLGSSGGMRARDWAERGSTPI</sequence>
<proteinExistence type="predicted"/>
<gene>
    <name evidence="2" type="ORF">TIFTF001_009233</name>
</gene>
<dbReference type="EMBL" id="BTGU01000010">
    <property type="protein sequence ID" value="GMN40005.1"/>
    <property type="molecule type" value="Genomic_DNA"/>
</dbReference>
<organism evidence="2 3">
    <name type="scientific">Ficus carica</name>
    <name type="common">Common fig</name>
    <dbReference type="NCBI Taxonomy" id="3494"/>
    <lineage>
        <taxon>Eukaryota</taxon>
        <taxon>Viridiplantae</taxon>
        <taxon>Streptophyta</taxon>
        <taxon>Embryophyta</taxon>
        <taxon>Tracheophyta</taxon>
        <taxon>Spermatophyta</taxon>
        <taxon>Magnoliopsida</taxon>
        <taxon>eudicotyledons</taxon>
        <taxon>Gunneridae</taxon>
        <taxon>Pentapetalae</taxon>
        <taxon>rosids</taxon>
        <taxon>fabids</taxon>
        <taxon>Rosales</taxon>
        <taxon>Moraceae</taxon>
        <taxon>Ficeae</taxon>
        <taxon>Ficus</taxon>
    </lineage>
</organism>
<evidence type="ECO:0000313" key="2">
    <source>
        <dbReference type="EMBL" id="GMN40005.1"/>
    </source>
</evidence>